<evidence type="ECO:0000313" key="2">
    <source>
        <dbReference type="Proteomes" id="UP000325516"/>
    </source>
</evidence>
<dbReference type="RefSeq" id="WP_150923709.1">
    <property type="nucleotide sequence ID" value="NZ_CP044232.1"/>
</dbReference>
<name>A0A5J6L0V9_9MICO</name>
<protein>
    <recommendedName>
        <fullName evidence="3">Transcriptional regulator, AbiEi antitoxin, Type IV TA system</fullName>
    </recommendedName>
</protein>
<dbReference type="AlphaFoldDB" id="A0A5J6L0V9"/>
<reference evidence="2" key="1">
    <citation type="submission" date="2019-09" db="EMBL/GenBank/DDBJ databases">
        <title>Mumia zhuanghuii sp. nov. isolated from the intestinal contents of plateau pika (Ochotona curzoniae) in the Qinghai-Tibet plateau of China.</title>
        <authorList>
            <person name="Tian Z."/>
        </authorList>
    </citation>
    <scope>NUCLEOTIDE SEQUENCE [LARGE SCALE GENOMIC DNA]</scope>
    <source>
        <strain evidence="2">L-031</strain>
    </source>
</reference>
<gene>
    <name evidence="1" type="ORF">F6J85_02630</name>
</gene>
<organism evidence="1 2">
    <name type="scientific">Microbacterium lushaniae</name>
    <dbReference type="NCBI Taxonomy" id="2614639"/>
    <lineage>
        <taxon>Bacteria</taxon>
        <taxon>Bacillati</taxon>
        <taxon>Actinomycetota</taxon>
        <taxon>Actinomycetes</taxon>
        <taxon>Micrococcales</taxon>
        <taxon>Microbacteriaceae</taxon>
        <taxon>Microbacterium</taxon>
    </lineage>
</organism>
<evidence type="ECO:0008006" key="3">
    <source>
        <dbReference type="Google" id="ProtNLM"/>
    </source>
</evidence>
<dbReference type="Proteomes" id="UP000325516">
    <property type="component" value="Chromosome"/>
</dbReference>
<sequence length="324" mass="35776">MSLLDPHSLRALVPSPVILSAARDESLTGARLRASNTHVRVRPGVYARADQWSALRPWERYLARVHAYALVHPDAVFCLESAAALLGLPVFGEPRDIHVFDIGRARGRRHGDVCIHASDTGRAMTVGDLIVTSVADTAVDLLRVLPPAFALAVGDAAARHPADPCTADDLHAVAGTQSNRRGRAQLEWVFARIDDRAESVGESVSRAVIEWCGFPTPVLQQTFHYEGAEDRSDFYFPDERVIGESDGFGKYLSGQDAADPRALRREKAREDRLRRYERGFARWDYGDAMRAAPLDAKLRMAGVPAVRPPQHALLATLRDHPRAR</sequence>
<keyword evidence="2" id="KW-1185">Reference proteome</keyword>
<dbReference type="KEGG" id="mlz:F6J85_02630"/>
<dbReference type="EMBL" id="CP044232">
    <property type="protein sequence ID" value="QEW02100.1"/>
    <property type="molecule type" value="Genomic_DNA"/>
</dbReference>
<accession>A0A5J6L0V9</accession>
<proteinExistence type="predicted"/>
<evidence type="ECO:0000313" key="1">
    <source>
        <dbReference type="EMBL" id="QEW02100.1"/>
    </source>
</evidence>